<name>A0ABT9WVE2_9BACI</name>
<accession>A0ABT9WVE2</accession>
<dbReference type="EMBL" id="JAUSTT010000018">
    <property type="protein sequence ID" value="MDQ0177079.1"/>
    <property type="molecule type" value="Genomic_DNA"/>
</dbReference>
<evidence type="ECO:0000313" key="1">
    <source>
        <dbReference type="EMBL" id="MDQ0177079.1"/>
    </source>
</evidence>
<dbReference type="Proteomes" id="UP001223586">
    <property type="component" value="Unassembled WGS sequence"/>
</dbReference>
<gene>
    <name evidence="1" type="ORF">J2S08_002958</name>
</gene>
<evidence type="ECO:0000313" key="2">
    <source>
        <dbReference type="Proteomes" id="UP001223586"/>
    </source>
</evidence>
<reference evidence="1 2" key="1">
    <citation type="submission" date="2023-07" db="EMBL/GenBank/DDBJ databases">
        <title>Genomic Encyclopedia of Type Strains, Phase IV (KMG-IV): sequencing the most valuable type-strain genomes for metagenomic binning, comparative biology and taxonomic classification.</title>
        <authorList>
            <person name="Goeker M."/>
        </authorList>
    </citation>
    <scope>NUCLEOTIDE SEQUENCE [LARGE SCALE GENOMIC DNA]</scope>
    <source>
        <strain evidence="1 2">DSM 23837</strain>
    </source>
</reference>
<protein>
    <recommendedName>
        <fullName evidence="3">Spore coat protein</fullName>
    </recommendedName>
</protein>
<keyword evidence="2" id="KW-1185">Reference proteome</keyword>
<sequence length="105" mass="11997">MQPMPYETTLTYGPEMDVSYYEAPSYSHLSMDSSYQQEPYYFRNREADERIRPFGFGRPFFGGPFFGGPFFGAPFLGGVLGGLAGSVLFNPYLYGPPYYPYGYVW</sequence>
<organism evidence="1 2">
    <name type="scientific">Bacillus chungangensis</name>
    <dbReference type="NCBI Taxonomy" id="587633"/>
    <lineage>
        <taxon>Bacteria</taxon>
        <taxon>Bacillati</taxon>
        <taxon>Bacillota</taxon>
        <taxon>Bacilli</taxon>
        <taxon>Bacillales</taxon>
        <taxon>Bacillaceae</taxon>
        <taxon>Bacillus</taxon>
    </lineage>
</organism>
<comment type="caution">
    <text evidence="1">The sequence shown here is derived from an EMBL/GenBank/DDBJ whole genome shotgun (WGS) entry which is preliminary data.</text>
</comment>
<evidence type="ECO:0008006" key="3">
    <source>
        <dbReference type="Google" id="ProtNLM"/>
    </source>
</evidence>
<proteinExistence type="predicted"/>